<dbReference type="EC" id="2.3.2.27" evidence="2"/>
<comment type="function">
    <text evidence="2">Functions as an E3 ubiquitin ligase.</text>
</comment>
<name>A0AAU9N1T5_9ASTR</name>
<dbReference type="GO" id="GO:0016567">
    <property type="term" value="P:protein ubiquitination"/>
    <property type="evidence" value="ECO:0007669"/>
    <property type="project" value="UniProtKB-UniRule"/>
</dbReference>
<evidence type="ECO:0000256" key="2">
    <source>
        <dbReference type="RuleBase" id="RU369093"/>
    </source>
</evidence>
<dbReference type="PANTHER" id="PTHR22849:SF163">
    <property type="entry name" value="U-BOX DOMAIN-CONTAINING PROTEIN"/>
    <property type="match status" value="1"/>
</dbReference>
<dbReference type="EMBL" id="CAKMRJ010003334">
    <property type="protein sequence ID" value="CAH1432867.1"/>
    <property type="molecule type" value="Genomic_DNA"/>
</dbReference>
<keyword evidence="2" id="KW-0808">Transferase</keyword>
<evidence type="ECO:0000256" key="1">
    <source>
        <dbReference type="ARBA" id="ARBA00022786"/>
    </source>
</evidence>
<evidence type="ECO:0000313" key="4">
    <source>
        <dbReference type="EMBL" id="CAH1432867.1"/>
    </source>
</evidence>
<proteinExistence type="predicted"/>
<dbReference type="GO" id="GO:0061630">
    <property type="term" value="F:ubiquitin protein ligase activity"/>
    <property type="evidence" value="ECO:0007669"/>
    <property type="project" value="UniProtKB-UniRule"/>
</dbReference>
<dbReference type="Pfam" id="PF25598">
    <property type="entry name" value="ARM_PUB"/>
    <property type="match status" value="1"/>
</dbReference>
<feature type="domain" description="U-box" evidence="3">
    <location>
        <begin position="2"/>
        <end position="90"/>
    </location>
</feature>
<comment type="pathway">
    <text evidence="2">Protein modification; protein ubiquitination.</text>
</comment>
<protein>
    <recommendedName>
        <fullName evidence="2 3">U-box domain-containing protein</fullName>
        <ecNumber evidence="2">2.3.2.27</ecNumber>
    </recommendedName>
    <alternativeName>
        <fullName evidence="2">RING-type E3 ubiquitin transferase PUB</fullName>
    </alternativeName>
</protein>
<accession>A0AAU9N1T5</accession>
<comment type="caution">
    <text evidence="4">The sequence shown here is derived from an EMBL/GenBank/DDBJ whole genome shotgun (WGS) entry which is preliminary data.</text>
</comment>
<reference evidence="4 5" key="1">
    <citation type="submission" date="2022-01" db="EMBL/GenBank/DDBJ databases">
        <authorList>
            <person name="Xiong W."/>
            <person name="Schranz E."/>
        </authorList>
    </citation>
    <scope>NUCLEOTIDE SEQUENCE [LARGE SCALE GENOMIC DNA]</scope>
</reference>
<gene>
    <name evidence="4" type="ORF">LVIROSA_LOCUS19489</name>
</gene>
<keyword evidence="5" id="KW-1185">Reference proteome</keyword>
<dbReference type="Proteomes" id="UP001157418">
    <property type="component" value="Unassembled WGS sequence"/>
</dbReference>
<comment type="catalytic activity">
    <reaction evidence="2">
        <text>S-ubiquitinyl-[E2 ubiquitin-conjugating enzyme]-L-cysteine + [acceptor protein]-L-lysine = [E2 ubiquitin-conjugating enzyme]-L-cysteine + N(6)-ubiquitinyl-[acceptor protein]-L-lysine.</text>
        <dbReference type="EC" id="2.3.2.27"/>
    </reaction>
</comment>
<organism evidence="4 5">
    <name type="scientific">Lactuca virosa</name>
    <dbReference type="NCBI Taxonomy" id="75947"/>
    <lineage>
        <taxon>Eukaryota</taxon>
        <taxon>Viridiplantae</taxon>
        <taxon>Streptophyta</taxon>
        <taxon>Embryophyta</taxon>
        <taxon>Tracheophyta</taxon>
        <taxon>Spermatophyta</taxon>
        <taxon>Magnoliopsida</taxon>
        <taxon>eudicotyledons</taxon>
        <taxon>Gunneridae</taxon>
        <taxon>Pentapetalae</taxon>
        <taxon>asterids</taxon>
        <taxon>campanulids</taxon>
        <taxon>Asterales</taxon>
        <taxon>Asteraceae</taxon>
        <taxon>Cichorioideae</taxon>
        <taxon>Cichorieae</taxon>
        <taxon>Lactucinae</taxon>
        <taxon>Lactuca</taxon>
    </lineage>
</organism>
<sequence>MVSTCTEGRTTIYEDENCVTVVVHWLMKVSPAVTDHGIRVIWSSCYMSRDRMAQESAMRNNGLTKVLLVMQSNCSDTVRQIGASLIIATKNKASQIWFVVLDCKCVDSLMPIPINRLFL</sequence>
<keyword evidence="1 2" id="KW-0833">Ubl conjugation pathway</keyword>
<evidence type="ECO:0000259" key="3">
    <source>
        <dbReference type="Pfam" id="PF25598"/>
    </source>
</evidence>
<dbReference type="AlphaFoldDB" id="A0AAU9N1T5"/>
<evidence type="ECO:0000313" key="5">
    <source>
        <dbReference type="Proteomes" id="UP001157418"/>
    </source>
</evidence>
<dbReference type="PANTHER" id="PTHR22849">
    <property type="entry name" value="WDSAM1 PROTEIN"/>
    <property type="match status" value="1"/>
</dbReference>
<dbReference type="InterPro" id="IPR058678">
    <property type="entry name" value="ARM_PUB"/>
</dbReference>
<dbReference type="InterPro" id="IPR045185">
    <property type="entry name" value="PUB22/23/24-like"/>
</dbReference>